<dbReference type="SMART" id="SM00360">
    <property type="entry name" value="RRM"/>
    <property type="match status" value="1"/>
</dbReference>
<dbReference type="Gene3D" id="3.30.70.330">
    <property type="match status" value="1"/>
</dbReference>
<feature type="compositionally biased region" description="Low complexity" evidence="5">
    <location>
        <begin position="46"/>
        <end position="57"/>
    </location>
</feature>
<feature type="region of interest" description="Disordered" evidence="5">
    <location>
        <begin position="23"/>
        <end position="61"/>
    </location>
</feature>
<evidence type="ECO:0000259" key="6">
    <source>
        <dbReference type="PROSITE" id="PS50102"/>
    </source>
</evidence>
<dbReference type="InterPro" id="IPR051738">
    <property type="entry name" value="SAF_Modulators"/>
</dbReference>
<dbReference type="Proteomes" id="UP000770661">
    <property type="component" value="Unassembled WGS sequence"/>
</dbReference>
<organism evidence="7 8">
    <name type="scientific">Chionoecetes opilio</name>
    <name type="common">Atlantic snow crab</name>
    <name type="synonym">Cancer opilio</name>
    <dbReference type="NCBI Taxonomy" id="41210"/>
    <lineage>
        <taxon>Eukaryota</taxon>
        <taxon>Metazoa</taxon>
        <taxon>Ecdysozoa</taxon>
        <taxon>Arthropoda</taxon>
        <taxon>Crustacea</taxon>
        <taxon>Multicrustacea</taxon>
        <taxon>Malacostraca</taxon>
        <taxon>Eumalacostraca</taxon>
        <taxon>Eucarida</taxon>
        <taxon>Decapoda</taxon>
        <taxon>Pleocyemata</taxon>
        <taxon>Brachyura</taxon>
        <taxon>Eubrachyura</taxon>
        <taxon>Majoidea</taxon>
        <taxon>Majidae</taxon>
        <taxon>Chionoecetes</taxon>
    </lineage>
</organism>
<feature type="compositionally biased region" description="Gly residues" evidence="5">
    <location>
        <begin position="523"/>
        <end position="539"/>
    </location>
</feature>
<dbReference type="AlphaFoldDB" id="A0A8J4XRM6"/>
<evidence type="ECO:0000256" key="2">
    <source>
        <dbReference type="ARBA" id="ARBA00022884"/>
    </source>
</evidence>
<dbReference type="SUPFAM" id="SSF54928">
    <property type="entry name" value="RNA-binding domain, RBD"/>
    <property type="match status" value="1"/>
</dbReference>
<dbReference type="Pfam" id="PF00076">
    <property type="entry name" value="RRM_1"/>
    <property type="match status" value="1"/>
</dbReference>
<feature type="compositionally biased region" description="Basic and acidic residues" evidence="5">
    <location>
        <begin position="320"/>
        <end position="340"/>
    </location>
</feature>
<dbReference type="EMBL" id="JACEEZ010021653">
    <property type="protein sequence ID" value="KAG0713242.1"/>
    <property type="molecule type" value="Genomic_DNA"/>
</dbReference>
<sequence length="671" mass="75672">MTSEIYPHNDCWTHAHGYICLVRSSGDDKGKDDKAKDDRDHKTKGSSSSTSSSSSSSGRNLWVSGLASSTRAQDLKSVFSKYGKVTSAKIVTNAKTPGAKCYGFVTMMSSEDATKCISQLNHTELHGRMIQVEKAKGEPGGPSRNKPSSTRKPSDSKKDASSDKKKESEKSDGDKKDTGSDKKEGQDDKAGKEGEKKDERRSDSKDANRNSKDNDRRVARNSRPFEKRPEHRTVGHQRTGGRNEVLNFKQIMEERERQRLRARERIMREEERRRREDEVRQRNIERRQREEAERLQREREKLRMEREKIERQKHELLRLEREHQRMEREKLEREREELRRQQMSNQIRYEETRRNIKRPAEDRDRGREFFEDRKRPAPENRSRFESNSNTAAAPQRRNYDRNEQPARFDHNHGNYGSHGSHGGGSGSRGDDTRAPAAVGGGSRYDERREMREREERRPVDRSGPRDDREHRGPMPSQGSRDRPRDRYSGSGMGSSGGGDSWRTGGGVSDSKGNFGSSSAMMGGSMGSSGLSGRGGGGSQGWRSSSSNNRFSPTANAPPSSPSVALVTASRGVHAQPDAMEAPNGTNAKYAWASWRSTTISARRQRNFLSRVKEAIDLGEQVQISVKTVTHHPNRLLSYDLDSLTAGCVWAFVSSEGLWTTQCGHGRPLHAG</sequence>
<comment type="caution">
    <text evidence="7">The sequence shown here is derived from an EMBL/GenBank/DDBJ whole genome shotgun (WGS) entry which is preliminary data.</text>
</comment>
<feature type="region of interest" description="Disordered" evidence="5">
    <location>
        <begin position="132"/>
        <end position="250"/>
    </location>
</feature>
<keyword evidence="2 4" id="KW-0694">RNA-binding</keyword>
<feature type="compositionally biased region" description="Low complexity" evidence="5">
    <location>
        <begin position="512"/>
        <end position="522"/>
    </location>
</feature>
<dbReference type="InterPro" id="IPR012677">
    <property type="entry name" value="Nucleotide-bd_a/b_plait_sf"/>
</dbReference>
<feature type="compositionally biased region" description="Basic and acidic residues" evidence="5">
    <location>
        <begin position="443"/>
        <end position="472"/>
    </location>
</feature>
<dbReference type="InterPro" id="IPR035979">
    <property type="entry name" value="RBD_domain_sf"/>
</dbReference>
<feature type="compositionally biased region" description="Basic and acidic residues" evidence="5">
    <location>
        <begin position="397"/>
        <end position="412"/>
    </location>
</feature>
<dbReference type="PROSITE" id="PS50102">
    <property type="entry name" value="RRM"/>
    <property type="match status" value="1"/>
</dbReference>
<keyword evidence="8" id="KW-1185">Reference proteome</keyword>
<comment type="subcellular location">
    <subcellularLocation>
        <location evidence="1">Nucleus</location>
    </subcellularLocation>
</comment>
<evidence type="ECO:0000256" key="3">
    <source>
        <dbReference type="ARBA" id="ARBA00023242"/>
    </source>
</evidence>
<evidence type="ECO:0000256" key="4">
    <source>
        <dbReference type="PROSITE-ProRule" id="PRU00176"/>
    </source>
</evidence>
<evidence type="ECO:0000256" key="1">
    <source>
        <dbReference type="ARBA" id="ARBA00004123"/>
    </source>
</evidence>
<dbReference type="PANTHER" id="PTHR15683">
    <property type="entry name" value="SCAFFOLD ATTACHMENT FACTOR B-RELATED"/>
    <property type="match status" value="1"/>
</dbReference>
<feature type="region of interest" description="Disordered" evidence="5">
    <location>
        <begin position="270"/>
        <end position="297"/>
    </location>
</feature>
<dbReference type="GO" id="GO:0050684">
    <property type="term" value="P:regulation of mRNA processing"/>
    <property type="evidence" value="ECO:0007669"/>
    <property type="project" value="TreeGrafter"/>
</dbReference>
<gene>
    <name evidence="7" type="primary">Safb2</name>
    <name evidence="7" type="ORF">GWK47_016658</name>
</gene>
<name>A0A8J4XRM6_CHIOP</name>
<reference evidence="7" key="1">
    <citation type="submission" date="2020-07" db="EMBL/GenBank/DDBJ databases">
        <title>The High-quality genome of the commercially important snow crab, Chionoecetes opilio.</title>
        <authorList>
            <person name="Jeong J.-H."/>
            <person name="Ryu S."/>
        </authorList>
    </citation>
    <scope>NUCLEOTIDE SEQUENCE</scope>
    <source>
        <strain evidence="7">MADBK_172401_WGS</strain>
        <tissue evidence="7">Digestive gland</tissue>
    </source>
</reference>
<evidence type="ECO:0000313" key="7">
    <source>
        <dbReference type="EMBL" id="KAG0713242.1"/>
    </source>
</evidence>
<feature type="compositionally biased region" description="Low complexity" evidence="5">
    <location>
        <begin position="540"/>
        <end position="567"/>
    </location>
</feature>
<proteinExistence type="predicted"/>
<feature type="region of interest" description="Disordered" evidence="5">
    <location>
        <begin position="320"/>
        <end position="567"/>
    </location>
</feature>
<evidence type="ECO:0000256" key="5">
    <source>
        <dbReference type="SAM" id="MobiDB-lite"/>
    </source>
</evidence>
<protein>
    <submittedName>
        <fullName evidence="7">Scaffold attachment factor B1</fullName>
    </submittedName>
</protein>
<keyword evidence="3" id="KW-0539">Nucleus</keyword>
<feature type="domain" description="RRM" evidence="6">
    <location>
        <begin position="59"/>
        <end position="137"/>
    </location>
</feature>
<dbReference type="GO" id="GO:0043565">
    <property type="term" value="F:sequence-specific DNA binding"/>
    <property type="evidence" value="ECO:0007669"/>
    <property type="project" value="TreeGrafter"/>
</dbReference>
<feature type="compositionally biased region" description="Basic and acidic residues" evidence="5">
    <location>
        <begin position="348"/>
        <end position="384"/>
    </location>
</feature>
<dbReference type="PANTHER" id="PTHR15683:SF8">
    <property type="entry name" value="SCAFFOLD ATTACHMENT FACTOR B, ISOFORM B"/>
    <property type="match status" value="1"/>
</dbReference>
<feature type="compositionally biased region" description="Basic and acidic residues" evidence="5">
    <location>
        <begin position="152"/>
        <end position="233"/>
    </location>
</feature>
<evidence type="ECO:0000313" key="8">
    <source>
        <dbReference type="Proteomes" id="UP000770661"/>
    </source>
</evidence>
<feature type="compositionally biased region" description="Basic and acidic residues" evidence="5">
    <location>
        <begin position="25"/>
        <end position="43"/>
    </location>
</feature>
<dbReference type="GO" id="GO:0006357">
    <property type="term" value="P:regulation of transcription by RNA polymerase II"/>
    <property type="evidence" value="ECO:0007669"/>
    <property type="project" value="TreeGrafter"/>
</dbReference>
<dbReference type="GO" id="GO:0003723">
    <property type="term" value="F:RNA binding"/>
    <property type="evidence" value="ECO:0007669"/>
    <property type="project" value="UniProtKB-UniRule"/>
</dbReference>
<dbReference type="OrthoDB" id="6159259at2759"/>
<feature type="compositionally biased region" description="Gly residues" evidence="5">
    <location>
        <begin position="490"/>
        <end position="507"/>
    </location>
</feature>
<accession>A0A8J4XRM6</accession>
<dbReference type="InterPro" id="IPR000504">
    <property type="entry name" value="RRM_dom"/>
</dbReference>
<dbReference type="GO" id="GO:0005634">
    <property type="term" value="C:nucleus"/>
    <property type="evidence" value="ECO:0007669"/>
    <property type="project" value="UniProtKB-SubCell"/>
</dbReference>